<dbReference type="GO" id="GO:0003779">
    <property type="term" value="F:actin binding"/>
    <property type="evidence" value="ECO:0007669"/>
    <property type="project" value="InterPro"/>
</dbReference>
<dbReference type="STRING" id="28094.SAMN06295900_10493"/>
<accession>A0A1X7DVB0</accession>
<sequence>MATWEPYVDNGEGATQLVVTLAGTHWGNWSPDQTSAVDEVAAWAPCDERVYPGCGQDQGIQIYCYVQAWMGSFPLGDTKSDGFPLNPTPV</sequence>
<name>A0A1X7DVB0_TRICW</name>
<evidence type="ECO:0000313" key="2">
    <source>
        <dbReference type="Proteomes" id="UP000192911"/>
    </source>
</evidence>
<evidence type="ECO:0000313" key="1">
    <source>
        <dbReference type="EMBL" id="SMF22500.1"/>
    </source>
</evidence>
<dbReference type="GeneID" id="95551331"/>
<proteinExistence type="predicted"/>
<organism evidence="1 2">
    <name type="scientific">Trinickia caryophylli</name>
    <name type="common">Paraburkholderia caryophylli</name>
    <dbReference type="NCBI Taxonomy" id="28094"/>
    <lineage>
        <taxon>Bacteria</taxon>
        <taxon>Pseudomonadati</taxon>
        <taxon>Pseudomonadota</taxon>
        <taxon>Betaproteobacteria</taxon>
        <taxon>Burkholderiales</taxon>
        <taxon>Burkholderiaceae</taxon>
        <taxon>Trinickia</taxon>
    </lineage>
</organism>
<dbReference type="EMBL" id="FXAH01000004">
    <property type="protein sequence ID" value="SMF22500.1"/>
    <property type="molecule type" value="Genomic_DNA"/>
</dbReference>
<dbReference type="RefSeq" id="WP_146012743.1">
    <property type="nucleotide sequence ID" value="NZ_BSQD01000005.1"/>
</dbReference>
<gene>
    <name evidence="1" type="ORF">SAMN06295900_10493</name>
</gene>
<keyword evidence="2" id="KW-1185">Reference proteome</keyword>
<reference evidence="2" key="1">
    <citation type="submission" date="2017-04" db="EMBL/GenBank/DDBJ databases">
        <authorList>
            <person name="Varghese N."/>
            <person name="Submissions S."/>
        </authorList>
    </citation>
    <scope>NUCLEOTIDE SEQUENCE [LARGE SCALE GENOMIC DNA]</scope>
    <source>
        <strain evidence="2">Ballard 720</strain>
    </source>
</reference>
<dbReference type="Proteomes" id="UP000192911">
    <property type="component" value="Unassembled WGS sequence"/>
</dbReference>
<dbReference type="InterPro" id="IPR027310">
    <property type="entry name" value="Profilin_CS"/>
</dbReference>
<protein>
    <submittedName>
        <fullName evidence="1">Uncharacterized protein</fullName>
    </submittedName>
</protein>
<dbReference type="AlphaFoldDB" id="A0A1X7DVB0"/>
<dbReference type="PROSITE" id="PS00414">
    <property type="entry name" value="PROFILIN"/>
    <property type="match status" value="1"/>
</dbReference>